<dbReference type="Proteomes" id="UP000017819">
    <property type="component" value="Unassembled WGS sequence"/>
</dbReference>
<dbReference type="AlphaFoldDB" id="V4QV61"/>
<feature type="region of interest" description="Disordered" evidence="1">
    <location>
        <begin position="131"/>
        <end position="151"/>
    </location>
</feature>
<reference evidence="2 3" key="1">
    <citation type="journal article" date="2014" name="Genome Announc.">
        <title>Draft Genome Sequence of Lutibaculum baratangense Strain AMV1T, Isolated from a Mud Volcano in Andamans, India.</title>
        <authorList>
            <person name="Singh A."/>
            <person name="Sreenivas A."/>
            <person name="Sathyanarayana Reddy G."/>
            <person name="Pinnaka A.K."/>
            <person name="Shivaji S."/>
        </authorList>
    </citation>
    <scope>NUCLEOTIDE SEQUENCE [LARGE SCALE GENOMIC DNA]</scope>
    <source>
        <strain evidence="2 3">AMV1</strain>
    </source>
</reference>
<accession>V4QV61</accession>
<keyword evidence="3" id="KW-1185">Reference proteome</keyword>
<dbReference type="InterPro" id="IPR053842">
    <property type="entry name" value="NikA-like"/>
</dbReference>
<organism evidence="2 3">
    <name type="scientific">Lutibaculum baratangense AMV1</name>
    <dbReference type="NCBI Taxonomy" id="631454"/>
    <lineage>
        <taxon>Bacteria</taxon>
        <taxon>Pseudomonadati</taxon>
        <taxon>Pseudomonadota</taxon>
        <taxon>Alphaproteobacteria</taxon>
        <taxon>Hyphomicrobiales</taxon>
        <taxon>Tepidamorphaceae</taxon>
        <taxon>Lutibaculum</taxon>
    </lineage>
</organism>
<comment type="caution">
    <text evidence="2">The sequence shown here is derived from an EMBL/GenBank/DDBJ whole genome shotgun (WGS) entry which is preliminary data.</text>
</comment>
<name>V4QV61_9HYPH</name>
<evidence type="ECO:0000313" key="2">
    <source>
        <dbReference type="EMBL" id="ESR23647.1"/>
    </source>
</evidence>
<dbReference type="EMBL" id="AWXZ01000038">
    <property type="protein sequence ID" value="ESR23647.1"/>
    <property type="molecule type" value="Genomic_DNA"/>
</dbReference>
<gene>
    <name evidence="2" type="ORF">N177_2877</name>
</gene>
<dbReference type="Pfam" id="PF21983">
    <property type="entry name" value="NikA-like"/>
    <property type="match status" value="1"/>
</dbReference>
<proteinExistence type="predicted"/>
<evidence type="ECO:0000256" key="1">
    <source>
        <dbReference type="SAM" id="MobiDB-lite"/>
    </source>
</evidence>
<sequence>MTFATYVRDTALGRRPRAKPATTAALDDALYELGRIANNLAQLQAATGDDTYGPWVTYVGKDMIERLAERNDLAGVLRRNLDAINGVGHLINGIARRANMGREIEGGERDEALTLLKDMLEPLRKAIVRTAKGLPAEESPPEPGPEGDYAL</sequence>
<protein>
    <submittedName>
        <fullName evidence="2">Uncharacterized protein</fullName>
    </submittedName>
</protein>
<evidence type="ECO:0000313" key="3">
    <source>
        <dbReference type="Proteomes" id="UP000017819"/>
    </source>
</evidence>
<dbReference type="eggNOG" id="ENOG5031A5F">
    <property type="taxonomic scope" value="Bacteria"/>
</dbReference>